<organism evidence="1 2">
    <name type="scientific">Plasmodium falciparum RAJ116</name>
    <dbReference type="NCBI Taxonomy" id="580058"/>
    <lineage>
        <taxon>Eukaryota</taxon>
        <taxon>Sar</taxon>
        <taxon>Alveolata</taxon>
        <taxon>Apicomplexa</taxon>
        <taxon>Aconoidasida</taxon>
        <taxon>Haemosporida</taxon>
        <taxon>Plasmodiidae</taxon>
        <taxon>Plasmodium</taxon>
        <taxon>Plasmodium (Laverania)</taxon>
    </lineage>
</organism>
<reference evidence="2" key="1">
    <citation type="submission" date="2015-07" db="EMBL/GenBank/DDBJ databases">
        <title>Annotation of Plasmodium falciparum RAJ116.</title>
        <authorList>
            <consortium name="The Broad Institute Genome Sequencing Platform"/>
            <person name="Volkman S.K."/>
            <person name="Neafsey D.E."/>
            <person name="Dash A.P."/>
            <person name="Chitnis C.E."/>
            <person name="Hartl D.L."/>
            <person name="Young S.K."/>
            <person name="Zeng Q."/>
            <person name="Koehrsen M."/>
            <person name="Alvarado L."/>
            <person name="Berlin A."/>
            <person name="Borenstein D."/>
            <person name="Chapman S.B."/>
            <person name="Chen Z."/>
            <person name="Engels R."/>
            <person name="Freedman E."/>
            <person name="Gellesch M."/>
            <person name="Goldberg J."/>
            <person name="Griggs A."/>
            <person name="Gujja S."/>
            <person name="Heilman E.R."/>
            <person name="Heiman D.I."/>
            <person name="Howarth C."/>
            <person name="Jen D."/>
            <person name="Larson L."/>
            <person name="Mehta T."/>
            <person name="Neiman D."/>
            <person name="Park D."/>
            <person name="Pearson M."/>
            <person name="Roberts A."/>
            <person name="Saif S."/>
            <person name="Shea T."/>
            <person name="Shenoy N."/>
            <person name="Sisk P."/>
            <person name="Stolte C."/>
            <person name="Sykes S."/>
            <person name="Walk T."/>
            <person name="White J."/>
            <person name="Yandava C."/>
            <person name="Haas B."/>
            <person name="Henn M.R."/>
            <person name="Nusbaum C."/>
            <person name="Birren B."/>
        </authorList>
    </citation>
    <scope>NUCLEOTIDE SEQUENCE [LARGE SCALE GENOMIC DNA]</scope>
    <source>
        <strain evidence="2">RAJ116</strain>
    </source>
</reference>
<proteinExistence type="predicted"/>
<evidence type="ECO:0000313" key="1">
    <source>
        <dbReference type="EMBL" id="KNC37809.1"/>
    </source>
</evidence>
<name>A0A0L0D2D0_PLAFA</name>
<dbReference type="Proteomes" id="UP000054566">
    <property type="component" value="Unassembled WGS sequence"/>
</dbReference>
<sequence length="173" mass="19945">MAAALFNGLISNNSPLKDPIKSSYVSTISMKKNMSILSNKNYFTSKKYDNNNDMGGIRKKSLHNEQVENRDVTKMKVNEKGNNNNNNDGCTNKLVDINVDNSDHLNEITKNKKNKGDQFDMIDLNELPKKIDPTKSSDINIEEVKQIYFYILLIHKYVFEVYIIIRVLKYICD</sequence>
<evidence type="ECO:0000313" key="2">
    <source>
        <dbReference type="Proteomes" id="UP000054566"/>
    </source>
</evidence>
<protein>
    <submittedName>
        <fullName evidence="1">Uncharacterized protein</fullName>
    </submittedName>
</protein>
<gene>
    <name evidence="1" type="ORF">PFLG_02866</name>
</gene>
<accession>A0A0L0D2D0</accession>
<dbReference type="AlphaFoldDB" id="A0A0L0D2D0"/>
<reference evidence="2" key="2">
    <citation type="submission" date="2015-07" db="EMBL/GenBank/DDBJ databases">
        <title>The genome sequence of Plasmodium falciparum RAJ116.</title>
        <authorList>
            <consortium name="The Broad Institute Genome Sequencing Platform"/>
            <person name="Volkman S.K."/>
            <person name="Neafsey D.E."/>
            <person name="Dash A.P."/>
            <person name="Chitnis C.E."/>
            <person name="Hartl D.L."/>
            <person name="Young S.K."/>
            <person name="Kodira C.D."/>
            <person name="Zeng Q."/>
            <person name="Koehrsen M."/>
            <person name="Godfrey P."/>
            <person name="Alvarado L."/>
            <person name="Berlin A."/>
            <person name="Borenstein D."/>
            <person name="Chen Z."/>
            <person name="Engels R."/>
            <person name="Freedman E."/>
            <person name="Gellesch M."/>
            <person name="Goldberg J."/>
            <person name="Griggs A."/>
            <person name="Gujja S."/>
            <person name="Heiman D."/>
            <person name="Hepburn T."/>
            <person name="Howarth C."/>
            <person name="Jen D."/>
            <person name="Larson L."/>
            <person name="Lewis B."/>
            <person name="Mehta T."/>
            <person name="Park D."/>
            <person name="Pearson M."/>
            <person name="Roberts A."/>
            <person name="Saif S."/>
            <person name="Shea T."/>
            <person name="Shenoy N."/>
            <person name="Sisk P."/>
            <person name="Stolte C."/>
            <person name="Sykes S."/>
            <person name="Walk T."/>
            <person name="White J."/>
            <person name="Yandava C."/>
            <person name="Wirth D.F."/>
            <person name="Nusbaum C."/>
            <person name="Birren B."/>
        </authorList>
    </citation>
    <scope>NUCLEOTIDE SEQUENCE [LARGE SCALE GENOMIC DNA]</scope>
    <source>
        <strain evidence="2">RAJ116</strain>
    </source>
</reference>
<dbReference type="EMBL" id="GG664698">
    <property type="protein sequence ID" value="KNC37809.1"/>
    <property type="molecule type" value="Genomic_DNA"/>
</dbReference>